<dbReference type="PANTHER" id="PTHR12322">
    <property type="entry name" value="DOUBLESEX AND MAB-3 RELATED TRANSCRIPTION FACTOR DMRT"/>
    <property type="match status" value="1"/>
</dbReference>
<dbReference type="InterPro" id="IPR001275">
    <property type="entry name" value="DM_DNA-bd"/>
</dbReference>
<organism evidence="9 10">
    <name type="scientific">Amphiprion ocellaris</name>
    <name type="common">Clown anemonefish</name>
    <dbReference type="NCBI Taxonomy" id="80972"/>
    <lineage>
        <taxon>Eukaryota</taxon>
        <taxon>Metazoa</taxon>
        <taxon>Chordata</taxon>
        <taxon>Craniata</taxon>
        <taxon>Vertebrata</taxon>
        <taxon>Euteleostomi</taxon>
        <taxon>Actinopterygii</taxon>
        <taxon>Neopterygii</taxon>
        <taxon>Teleostei</taxon>
        <taxon>Neoteleostei</taxon>
        <taxon>Acanthomorphata</taxon>
        <taxon>Ovalentaria</taxon>
        <taxon>Pomacentridae</taxon>
        <taxon>Amphiprion</taxon>
    </lineage>
</organism>
<dbReference type="OMA" id="AVSHCFY"/>
<dbReference type="SMART" id="SM00301">
    <property type="entry name" value="DM"/>
    <property type="match status" value="1"/>
</dbReference>
<proteinExistence type="inferred from homology"/>
<dbReference type="Gene3D" id="4.10.1040.10">
    <property type="entry name" value="DM DNA-binding domain"/>
    <property type="match status" value="1"/>
</dbReference>
<dbReference type="Proteomes" id="UP001501940">
    <property type="component" value="Chromosome 15"/>
</dbReference>
<evidence type="ECO:0000313" key="10">
    <source>
        <dbReference type="Proteomes" id="UP001501940"/>
    </source>
</evidence>
<dbReference type="Ensembl" id="ENSAOCT00000007412.2">
    <property type="protein sequence ID" value="ENSAOCP00000004811.2"/>
    <property type="gene ID" value="ENSAOCG00000008243.2"/>
</dbReference>
<evidence type="ECO:0000256" key="4">
    <source>
        <dbReference type="ARBA" id="ARBA00023125"/>
    </source>
</evidence>
<reference evidence="9 10" key="1">
    <citation type="submission" date="2022-01" db="EMBL/GenBank/DDBJ databases">
        <title>A chromosome-scale genome assembly of the false clownfish, Amphiprion ocellaris.</title>
        <authorList>
            <person name="Ryu T."/>
        </authorList>
    </citation>
    <scope>NUCLEOTIDE SEQUENCE [LARGE SCALE GENOMIC DNA]</scope>
</reference>
<comment type="subcellular location">
    <subcellularLocation>
        <location evidence="6">Nucleus</location>
    </subcellularLocation>
</comment>
<dbReference type="InterPro" id="IPR026607">
    <property type="entry name" value="DMRT"/>
</dbReference>
<feature type="DNA-binding region" description="DM" evidence="6">
    <location>
        <begin position="13"/>
        <end position="60"/>
    </location>
</feature>
<comment type="similarity">
    <text evidence="1">Belongs to the DMRT family.</text>
</comment>
<dbReference type="GO" id="GO:0000978">
    <property type="term" value="F:RNA polymerase II cis-regulatory region sequence-specific DNA binding"/>
    <property type="evidence" value="ECO:0007669"/>
    <property type="project" value="TreeGrafter"/>
</dbReference>
<dbReference type="GeneTree" id="ENSGT00940000177098"/>
<dbReference type="InterPro" id="IPR036407">
    <property type="entry name" value="DM_DNA-bd_sf"/>
</dbReference>
<evidence type="ECO:0000256" key="3">
    <source>
        <dbReference type="ARBA" id="ARBA00022833"/>
    </source>
</evidence>
<dbReference type="GO" id="GO:0000981">
    <property type="term" value="F:DNA-binding transcription factor activity, RNA polymerase II-specific"/>
    <property type="evidence" value="ECO:0007669"/>
    <property type="project" value="TreeGrafter"/>
</dbReference>
<dbReference type="AlphaFoldDB" id="A0A3Q1B421"/>
<dbReference type="PROSITE" id="PS40000">
    <property type="entry name" value="DM_1"/>
    <property type="match status" value="1"/>
</dbReference>
<keyword evidence="2 6" id="KW-0479">Metal-binding</keyword>
<evidence type="ECO:0000313" key="9">
    <source>
        <dbReference type="Ensembl" id="ENSAOCP00000004811.2"/>
    </source>
</evidence>
<reference evidence="9" key="3">
    <citation type="submission" date="2025-09" db="UniProtKB">
        <authorList>
            <consortium name="Ensembl"/>
        </authorList>
    </citation>
    <scope>IDENTIFICATION</scope>
</reference>
<evidence type="ECO:0000256" key="2">
    <source>
        <dbReference type="ARBA" id="ARBA00022723"/>
    </source>
</evidence>
<evidence type="ECO:0000256" key="7">
    <source>
        <dbReference type="SAM" id="MobiDB-lite"/>
    </source>
</evidence>
<accession>A0A3Q1B421</accession>
<evidence type="ECO:0000256" key="5">
    <source>
        <dbReference type="ARBA" id="ARBA00023242"/>
    </source>
</evidence>
<dbReference type="GO" id="GO:0005634">
    <property type="term" value="C:nucleus"/>
    <property type="evidence" value="ECO:0007669"/>
    <property type="project" value="UniProtKB-SubCell"/>
</dbReference>
<reference evidence="9" key="2">
    <citation type="submission" date="2025-08" db="UniProtKB">
        <authorList>
            <consortium name="Ensembl"/>
        </authorList>
    </citation>
    <scope>IDENTIFICATION</scope>
</reference>
<name>A0A3Q1B421_AMPOC</name>
<keyword evidence="4 6" id="KW-0238">DNA-binding</keyword>
<feature type="compositionally biased region" description="Polar residues" evidence="7">
    <location>
        <begin position="72"/>
        <end position="82"/>
    </location>
</feature>
<evidence type="ECO:0000259" key="8">
    <source>
        <dbReference type="PROSITE" id="PS50809"/>
    </source>
</evidence>
<feature type="domain" description="DM" evidence="8">
    <location>
        <begin position="13"/>
        <end position="60"/>
    </location>
</feature>
<protein>
    <recommendedName>
        <fullName evidence="8">DM domain-containing protein</fullName>
    </recommendedName>
</protein>
<dbReference type="STRING" id="80972.ENSAOCP00000004811"/>
<keyword evidence="10" id="KW-1185">Reference proteome</keyword>
<evidence type="ECO:0000256" key="1">
    <source>
        <dbReference type="ARBA" id="ARBA00006834"/>
    </source>
</evidence>
<dbReference type="GO" id="GO:0007548">
    <property type="term" value="P:sex differentiation"/>
    <property type="evidence" value="ECO:0007669"/>
    <property type="project" value="TreeGrafter"/>
</dbReference>
<dbReference type="GO" id="GO:0007281">
    <property type="term" value="P:germ cell development"/>
    <property type="evidence" value="ECO:0007669"/>
    <property type="project" value="TreeGrafter"/>
</dbReference>
<dbReference type="PANTHER" id="PTHR12322:SF76">
    <property type="entry name" value="DOUBLESEX- AND MAB-3-RELATED TRANSCRIPTION FACTOR A2"/>
    <property type="match status" value="1"/>
</dbReference>
<keyword evidence="3 6" id="KW-0862">Zinc</keyword>
<keyword evidence="5 6" id="KW-0539">Nucleus</keyword>
<feature type="region of interest" description="Disordered" evidence="7">
    <location>
        <begin position="55"/>
        <end position="114"/>
    </location>
</feature>
<dbReference type="GO" id="GO:0046872">
    <property type="term" value="F:metal ion binding"/>
    <property type="evidence" value="ECO:0007669"/>
    <property type="project" value="UniProtKB-KW"/>
</dbReference>
<dbReference type="PROSITE" id="PS50809">
    <property type="entry name" value="DM_2"/>
    <property type="match status" value="1"/>
</dbReference>
<evidence type="ECO:0000256" key="6">
    <source>
        <dbReference type="PROSITE-ProRule" id="PRU00070"/>
    </source>
</evidence>
<dbReference type="Pfam" id="PF00751">
    <property type="entry name" value="DM"/>
    <property type="match status" value="1"/>
</dbReference>
<sequence>MSLSKEEPRQPKCARCRHHGVLVPKKGHTRSCPFLRCDCWKCSLNTQRSQITAMQRDLVDDGQKKQHRPHTCTGTKGSSSSAAREKGARPSATSGPVSPPSGGEAGGEQVTGADSREKTYFTTVFCIFLTKLS</sequence>
<dbReference type="SUPFAM" id="SSF82927">
    <property type="entry name" value="Cysteine-rich DNA binding domain, (DM domain)"/>
    <property type="match status" value="1"/>
</dbReference>